<dbReference type="Gene3D" id="1.10.10.10">
    <property type="entry name" value="Winged helix-like DNA-binding domain superfamily/Winged helix DNA-binding domain"/>
    <property type="match status" value="1"/>
</dbReference>
<sequence>MKYEFEILAALIQYKYPNIKLIANATGISERKVQSVIHTLTTELGLGIEKVTEKAADDPISYLHVRSWGIFESGNALKKQLISLDLVKAKSARLETMKKRKTALGSFPEKKAYSDAVKVQNYQESMRLEGIHPASFSPEQDKQQLKRKREALIKLYTTKAQEQLRHVG</sequence>
<keyword evidence="2" id="KW-1185">Reference proteome</keyword>
<dbReference type="Pfam" id="PF10832">
    <property type="entry name" value="YhfG"/>
    <property type="match status" value="1"/>
</dbReference>
<organism evidence="1 2">
    <name type="scientific">Vibrio aerogenes CECT 7868</name>
    <dbReference type="NCBI Taxonomy" id="1216006"/>
    <lineage>
        <taxon>Bacteria</taxon>
        <taxon>Pseudomonadati</taxon>
        <taxon>Pseudomonadota</taxon>
        <taxon>Gammaproteobacteria</taxon>
        <taxon>Vibrionales</taxon>
        <taxon>Vibrionaceae</taxon>
        <taxon>Vibrio</taxon>
    </lineage>
</organism>
<evidence type="ECO:0000313" key="2">
    <source>
        <dbReference type="Proteomes" id="UP000184608"/>
    </source>
</evidence>
<dbReference type="InterPro" id="IPR036388">
    <property type="entry name" value="WH-like_DNA-bd_sf"/>
</dbReference>
<dbReference type="InterPro" id="IPR022541">
    <property type="entry name" value="YhfG"/>
</dbReference>
<gene>
    <name evidence="1" type="ORF">VA7868_03331</name>
</gene>
<dbReference type="RefSeq" id="WP_073604960.1">
    <property type="nucleotide sequence ID" value="NZ_FQXZ01000038.1"/>
</dbReference>
<name>A0A1M5ZW30_9VIBR</name>
<accession>A0A1M5ZW30</accession>
<dbReference type="AlphaFoldDB" id="A0A1M5ZW30"/>
<dbReference type="EMBL" id="FQXZ01000038">
    <property type="protein sequence ID" value="SHI28497.1"/>
    <property type="molecule type" value="Genomic_DNA"/>
</dbReference>
<protein>
    <submittedName>
        <fullName evidence="1">Uncharacterized protein</fullName>
    </submittedName>
</protein>
<dbReference type="Proteomes" id="UP000184608">
    <property type="component" value="Unassembled WGS sequence"/>
</dbReference>
<dbReference type="STRING" id="1216006.VA7868_03331"/>
<evidence type="ECO:0000313" key="1">
    <source>
        <dbReference type="EMBL" id="SHI28497.1"/>
    </source>
</evidence>
<reference evidence="1 2" key="1">
    <citation type="submission" date="2016-11" db="EMBL/GenBank/DDBJ databases">
        <authorList>
            <person name="Jaros S."/>
            <person name="Januszkiewicz K."/>
            <person name="Wedrychowicz H."/>
        </authorList>
    </citation>
    <scope>NUCLEOTIDE SEQUENCE [LARGE SCALE GENOMIC DNA]</scope>
    <source>
        <strain evidence="1 2">CECT 7868</strain>
    </source>
</reference>
<dbReference type="OrthoDB" id="5822175at2"/>
<proteinExistence type="predicted"/>